<name>A0A0F9M5X3_9ZZZZ</name>
<gene>
    <name evidence="1" type="ORF">LCGC14_1499620</name>
</gene>
<dbReference type="Gene3D" id="3.40.50.300">
    <property type="entry name" value="P-loop containing nucleotide triphosphate hydrolases"/>
    <property type="match status" value="1"/>
</dbReference>
<dbReference type="EMBL" id="LAZR01010866">
    <property type="protein sequence ID" value="KKM64622.1"/>
    <property type="molecule type" value="Genomic_DNA"/>
</dbReference>
<dbReference type="AlphaFoldDB" id="A0A0F9M5X3"/>
<proteinExistence type="predicted"/>
<reference evidence="1" key="1">
    <citation type="journal article" date="2015" name="Nature">
        <title>Complex archaea that bridge the gap between prokaryotes and eukaryotes.</title>
        <authorList>
            <person name="Spang A."/>
            <person name="Saw J.H."/>
            <person name="Jorgensen S.L."/>
            <person name="Zaremba-Niedzwiedzka K."/>
            <person name="Martijn J."/>
            <person name="Lind A.E."/>
            <person name="van Eijk R."/>
            <person name="Schleper C."/>
            <person name="Guy L."/>
            <person name="Ettema T.J."/>
        </authorList>
    </citation>
    <scope>NUCLEOTIDE SEQUENCE</scope>
</reference>
<organism evidence="1">
    <name type="scientific">marine sediment metagenome</name>
    <dbReference type="NCBI Taxonomy" id="412755"/>
    <lineage>
        <taxon>unclassified sequences</taxon>
        <taxon>metagenomes</taxon>
        <taxon>ecological metagenomes</taxon>
    </lineage>
</organism>
<feature type="non-terminal residue" evidence="1">
    <location>
        <position position="1"/>
    </location>
</feature>
<comment type="caution">
    <text evidence="1">The sequence shown here is derived from an EMBL/GenBank/DDBJ whole genome shotgun (WGS) entry which is preliminary data.</text>
</comment>
<accession>A0A0F9M5X3</accession>
<evidence type="ECO:0000313" key="1">
    <source>
        <dbReference type="EMBL" id="KKM64622.1"/>
    </source>
</evidence>
<protein>
    <submittedName>
        <fullName evidence="1">Uncharacterized protein</fullName>
    </submittedName>
</protein>
<sequence length="156" mass="18450">GIDVRVMSFAGGVKSTAVARFGWDFKKDGKGRRLLQGIGNIGREYDKDIWIKYLMHYRDTGLDIFPNILIVDDWRFPNELDWFMSRQDEYDIFTIRVVAPKRESLKNTENYNDISETSLKDTDNYNTIIRNNLTKERLDFNCNLLIDNIIKKEMRK</sequence>
<dbReference type="InterPro" id="IPR027417">
    <property type="entry name" value="P-loop_NTPase"/>
</dbReference>